<comment type="caution">
    <text evidence="1">The sequence shown here is derived from an EMBL/GenBank/DDBJ whole genome shotgun (WGS) entry which is preliminary data.</text>
</comment>
<dbReference type="EMBL" id="JAPYYP010000017">
    <property type="protein sequence ID" value="MDA5109476.1"/>
    <property type="molecule type" value="Genomic_DNA"/>
</dbReference>
<name>A0A9X3TRI1_9BACL</name>
<keyword evidence="2" id="KW-1185">Reference proteome</keyword>
<dbReference type="AlphaFoldDB" id="A0A9X3TRI1"/>
<sequence length="342" mass="40590">MLDTVPIFQSIKSAKKVEHFNCPYDKLIVCSYKLPRQQFIDLIRPARFETDDDKSFYRYKLVHDLFSVYWMQMNPLAPKTSIMLNPWKHQLSPDDLLALIDFIIGSHLETHVAHNDDKLDWFQFMTSKDLAKRLYVGYQKKPPRDYHDLGQTYLYGKRSGQQAKNYDKAEEQGLDGEIWTRLEKSRKRRDKRSRPTLMQFLLDQRCDALKNVVIVDIDKFSGRDKIMRRINKYGTFQEAYMSLTEEEKRKIKRHEAFKSPLFDVVAMFKSELDKWLSLSPNLHFMCKVFPVFKASWGGRDKLQYRVVRLKPIHLNYTEALSAYIGDNNRFSLRNDYLAEISL</sequence>
<organism evidence="1 2">
    <name type="scientific">Brevibacillus thermoruber</name>
    <dbReference type="NCBI Taxonomy" id="33942"/>
    <lineage>
        <taxon>Bacteria</taxon>
        <taxon>Bacillati</taxon>
        <taxon>Bacillota</taxon>
        <taxon>Bacilli</taxon>
        <taxon>Bacillales</taxon>
        <taxon>Paenibacillaceae</taxon>
        <taxon>Brevibacillus</taxon>
    </lineage>
</organism>
<evidence type="ECO:0000313" key="2">
    <source>
        <dbReference type="Proteomes" id="UP001151071"/>
    </source>
</evidence>
<dbReference type="Proteomes" id="UP001151071">
    <property type="component" value="Unassembled WGS sequence"/>
</dbReference>
<accession>A0A9X3TRI1</accession>
<evidence type="ECO:0000313" key="1">
    <source>
        <dbReference type="EMBL" id="MDA5109476.1"/>
    </source>
</evidence>
<proteinExistence type="predicted"/>
<protein>
    <submittedName>
        <fullName evidence="1">Uncharacterized protein</fullName>
    </submittedName>
</protein>
<reference evidence="1" key="1">
    <citation type="submission" date="2022-12" db="EMBL/GenBank/DDBJ databases">
        <title>Draft genome sequence of the thermophilic strain Brevibacillus thermoruber HT42, isolated from Los Humeros, Puebla, Mexico, with biotechnological potential.</title>
        <authorList>
            <person name="Lara Sanchez J."/>
            <person name="Solis Palacios R."/>
            <person name="Bustos Baena A.S."/>
            <person name="Ruz Baez A.E."/>
            <person name="Espinosa Luna G."/>
            <person name="Oliart Ros R.M."/>
        </authorList>
    </citation>
    <scope>NUCLEOTIDE SEQUENCE</scope>
    <source>
        <strain evidence="1">HT42</strain>
    </source>
</reference>
<gene>
    <name evidence="1" type="ORF">O3V59_13990</name>
</gene>